<dbReference type="EMBL" id="CP051682">
    <property type="protein sequence ID" value="QJD94757.1"/>
    <property type="molecule type" value="Genomic_DNA"/>
</dbReference>
<dbReference type="Pfam" id="PF02518">
    <property type="entry name" value="HATPase_c"/>
    <property type="match status" value="1"/>
</dbReference>
<keyword evidence="9" id="KW-1133">Transmembrane helix</keyword>
<evidence type="ECO:0000256" key="3">
    <source>
        <dbReference type="ARBA" id="ARBA00022553"/>
    </source>
</evidence>
<keyword evidence="4" id="KW-0808">Transferase</keyword>
<keyword evidence="8" id="KW-0902">Two-component regulatory system</keyword>
<keyword evidence="3" id="KW-0597">Phosphoprotein</keyword>
<dbReference type="GO" id="GO:0016020">
    <property type="term" value="C:membrane"/>
    <property type="evidence" value="ECO:0007669"/>
    <property type="project" value="InterPro"/>
</dbReference>
<evidence type="ECO:0000313" key="11">
    <source>
        <dbReference type="EMBL" id="QJD94757.1"/>
    </source>
</evidence>
<accession>A0A7L5DXC5</accession>
<dbReference type="SUPFAM" id="SSF55874">
    <property type="entry name" value="ATPase domain of HSP90 chaperone/DNA topoisomerase II/histidine kinase"/>
    <property type="match status" value="1"/>
</dbReference>
<evidence type="ECO:0000256" key="7">
    <source>
        <dbReference type="ARBA" id="ARBA00022840"/>
    </source>
</evidence>
<organism evidence="11 12">
    <name type="scientific">Mucilaginibacter robiniae</name>
    <dbReference type="NCBI Taxonomy" id="2728022"/>
    <lineage>
        <taxon>Bacteria</taxon>
        <taxon>Pseudomonadati</taxon>
        <taxon>Bacteroidota</taxon>
        <taxon>Sphingobacteriia</taxon>
        <taxon>Sphingobacteriales</taxon>
        <taxon>Sphingobacteriaceae</taxon>
        <taxon>Mucilaginibacter</taxon>
    </lineage>
</organism>
<dbReference type="Gene3D" id="1.20.5.1930">
    <property type="match status" value="1"/>
</dbReference>
<comment type="catalytic activity">
    <reaction evidence="1">
        <text>ATP + protein L-histidine = ADP + protein N-phospho-L-histidine.</text>
        <dbReference type="EC" id="2.7.13.3"/>
    </reaction>
</comment>
<evidence type="ECO:0000313" key="12">
    <source>
        <dbReference type="Proteomes" id="UP000503278"/>
    </source>
</evidence>
<keyword evidence="12" id="KW-1185">Reference proteome</keyword>
<dbReference type="PANTHER" id="PTHR24421">
    <property type="entry name" value="NITRATE/NITRITE SENSOR PROTEIN NARX-RELATED"/>
    <property type="match status" value="1"/>
</dbReference>
<keyword evidence="6" id="KW-0418">Kinase</keyword>
<name>A0A7L5DXC5_9SPHI</name>
<dbReference type="InterPro" id="IPR036890">
    <property type="entry name" value="HATPase_C_sf"/>
</dbReference>
<evidence type="ECO:0000256" key="4">
    <source>
        <dbReference type="ARBA" id="ARBA00022679"/>
    </source>
</evidence>
<dbReference type="GO" id="GO:0046983">
    <property type="term" value="F:protein dimerization activity"/>
    <property type="evidence" value="ECO:0007669"/>
    <property type="project" value="InterPro"/>
</dbReference>
<evidence type="ECO:0000256" key="5">
    <source>
        <dbReference type="ARBA" id="ARBA00022741"/>
    </source>
</evidence>
<keyword evidence="5" id="KW-0547">Nucleotide-binding</keyword>
<dbReference type="InterPro" id="IPR003594">
    <property type="entry name" value="HATPase_dom"/>
</dbReference>
<dbReference type="PANTHER" id="PTHR24421:SF10">
    <property type="entry name" value="NITRATE_NITRITE SENSOR PROTEIN NARQ"/>
    <property type="match status" value="1"/>
</dbReference>
<dbReference type="GO" id="GO:0005524">
    <property type="term" value="F:ATP binding"/>
    <property type="evidence" value="ECO:0007669"/>
    <property type="project" value="UniProtKB-KW"/>
</dbReference>
<evidence type="ECO:0000256" key="9">
    <source>
        <dbReference type="SAM" id="Phobius"/>
    </source>
</evidence>
<dbReference type="KEGG" id="mrob:HH214_02135"/>
<dbReference type="Proteomes" id="UP000503278">
    <property type="component" value="Chromosome"/>
</dbReference>
<proteinExistence type="predicted"/>
<dbReference type="Gene3D" id="3.30.565.10">
    <property type="entry name" value="Histidine kinase-like ATPase, C-terminal domain"/>
    <property type="match status" value="1"/>
</dbReference>
<evidence type="ECO:0000256" key="2">
    <source>
        <dbReference type="ARBA" id="ARBA00012438"/>
    </source>
</evidence>
<evidence type="ECO:0000256" key="1">
    <source>
        <dbReference type="ARBA" id="ARBA00000085"/>
    </source>
</evidence>
<evidence type="ECO:0000256" key="6">
    <source>
        <dbReference type="ARBA" id="ARBA00022777"/>
    </source>
</evidence>
<dbReference type="Pfam" id="PF07730">
    <property type="entry name" value="HisKA_3"/>
    <property type="match status" value="1"/>
</dbReference>
<evidence type="ECO:0000259" key="10">
    <source>
        <dbReference type="PROSITE" id="PS50109"/>
    </source>
</evidence>
<dbReference type="InterPro" id="IPR050482">
    <property type="entry name" value="Sensor_HK_TwoCompSys"/>
</dbReference>
<dbReference type="EC" id="2.7.13.3" evidence="2"/>
<keyword evidence="9" id="KW-0812">Transmembrane</keyword>
<keyword evidence="9" id="KW-0472">Membrane</keyword>
<dbReference type="PROSITE" id="PS50109">
    <property type="entry name" value="HIS_KIN"/>
    <property type="match status" value="1"/>
</dbReference>
<feature type="domain" description="Histidine kinase" evidence="10">
    <location>
        <begin position="70"/>
        <end position="263"/>
    </location>
</feature>
<keyword evidence="7" id="KW-0067">ATP-binding</keyword>
<dbReference type="GO" id="GO:0000155">
    <property type="term" value="F:phosphorelay sensor kinase activity"/>
    <property type="evidence" value="ECO:0007669"/>
    <property type="project" value="InterPro"/>
</dbReference>
<dbReference type="SMART" id="SM00387">
    <property type="entry name" value="HATPase_c"/>
    <property type="match status" value="1"/>
</dbReference>
<dbReference type="CDD" id="cd16917">
    <property type="entry name" value="HATPase_UhpB-NarQ-NarX-like"/>
    <property type="match status" value="1"/>
</dbReference>
<reference evidence="11 12" key="1">
    <citation type="submission" date="2020-04" db="EMBL/GenBank/DDBJ databases">
        <title>Genome sequencing of novel species.</title>
        <authorList>
            <person name="Heo J."/>
            <person name="Kim S.-J."/>
            <person name="Kim J.-S."/>
            <person name="Hong S.-B."/>
            <person name="Kwon S.-W."/>
        </authorList>
    </citation>
    <scope>NUCLEOTIDE SEQUENCE [LARGE SCALE GENOMIC DNA]</scope>
    <source>
        <strain evidence="11 12">F39-2</strain>
    </source>
</reference>
<sequence length="268" mass="29941">MHDNILFLLALGTTGMLLLAISIVLLQVRNQNRMLKQRELTQLAEIAHQKQLLNAVIQSQEAERKRIGRDLHDDIGAALSGLRLSIDVFEPTKADGSQHFKFKSNCKTAIDSIIAEVRHISHNLSPSMLSLHGLVAALNRQLEFINRTDHLQAVIDNTVPELIDSLTIEVTTAIYRVLEELINNTIKHAKATNININFNAVGNTLRIHYSDNGIGLPITSNIKAKGMGLQNIESRLSMIEASYHILDQQTSGFHLEIEYPLNRVLSHV</sequence>
<dbReference type="InterPro" id="IPR011712">
    <property type="entry name" value="Sig_transdc_His_kin_sub3_dim/P"/>
</dbReference>
<dbReference type="RefSeq" id="WP_169605774.1">
    <property type="nucleotide sequence ID" value="NZ_CP051682.1"/>
</dbReference>
<feature type="transmembrane region" description="Helical" evidence="9">
    <location>
        <begin position="6"/>
        <end position="28"/>
    </location>
</feature>
<gene>
    <name evidence="11" type="ORF">HH214_02135</name>
</gene>
<protein>
    <recommendedName>
        <fullName evidence="2">histidine kinase</fullName>
        <ecNumber evidence="2">2.7.13.3</ecNumber>
    </recommendedName>
</protein>
<evidence type="ECO:0000256" key="8">
    <source>
        <dbReference type="ARBA" id="ARBA00023012"/>
    </source>
</evidence>
<dbReference type="AlphaFoldDB" id="A0A7L5DXC5"/>
<dbReference type="InterPro" id="IPR005467">
    <property type="entry name" value="His_kinase_dom"/>
</dbReference>